<keyword evidence="3" id="KW-1185">Reference proteome</keyword>
<dbReference type="AlphaFoldDB" id="A0A5J5JUS8"/>
<feature type="region of interest" description="Disordered" evidence="1">
    <location>
        <begin position="1"/>
        <end position="20"/>
    </location>
</feature>
<protein>
    <submittedName>
        <fullName evidence="2">Uncharacterized protein</fullName>
    </submittedName>
</protein>
<comment type="caution">
    <text evidence="2">The sequence shown here is derived from an EMBL/GenBank/DDBJ whole genome shotgun (WGS) entry which is preliminary data.</text>
</comment>
<feature type="compositionally biased region" description="Basic and acidic residues" evidence="1">
    <location>
        <begin position="9"/>
        <end position="20"/>
    </location>
</feature>
<dbReference type="Proteomes" id="UP000327011">
    <property type="component" value="Unassembled WGS sequence"/>
</dbReference>
<reference evidence="2 3" key="1">
    <citation type="submission" date="2019-09" db="EMBL/GenBank/DDBJ databases">
        <title>Screening of Novel Bioactive Compounds from Soil-Associated.</title>
        <authorList>
            <person name="Gong X."/>
        </authorList>
    </citation>
    <scope>NUCLEOTIDE SEQUENCE [LARGE SCALE GENOMIC DNA]</scope>
    <source>
        <strain evidence="2 3">Gxj-6</strain>
    </source>
</reference>
<sequence>MKKPNPGRKPPEEQRTAAEAKLRQAAEKFYTRLAELEREFHAAVVAAARPPQGVEASENKSLVTRHAMVEITKAADPRGKGLSLHGVQAIVHAAGTE</sequence>
<accession>A0A5J5JUS8</accession>
<dbReference type="RefSeq" id="WP_150938920.1">
    <property type="nucleotide sequence ID" value="NZ_VYTZ01000016.1"/>
</dbReference>
<organism evidence="2 3">
    <name type="scientific">Microbispora cellulosiformans</name>
    <dbReference type="NCBI Taxonomy" id="2614688"/>
    <lineage>
        <taxon>Bacteria</taxon>
        <taxon>Bacillati</taxon>
        <taxon>Actinomycetota</taxon>
        <taxon>Actinomycetes</taxon>
        <taxon>Streptosporangiales</taxon>
        <taxon>Streptosporangiaceae</taxon>
        <taxon>Microbispora</taxon>
    </lineage>
</organism>
<evidence type="ECO:0000313" key="2">
    <source>
        <dbReference type="EMBL" id="KAA9374474.1"/>
    </source>
</evidence>
<gene>
    <name evidence="2" type="ORF">F5972_31750</name>
</gene>
<dbReference type="EMBL" id="VYTZ01000016">
    <property type="protein sequence ID" value="KAA9374474.1"/>
    <property type="molecule type" value="Genomic_DNA"/>
</dbReference>
<name>A0A5J5JUS8_9ACTN</name>
<evidence type="ECO:0000313" key="3">
    <source>
        <dbReference type="Proteomes" id="UP000327011"/>
    </source>
</evidence>
<proteinExistence type="predicted"/>
<evidence type="ECO:0000256" key="1">
    <source>
        <dbReference type="SAM" id="MobiDB-lite"/>
    </source>
</evidence>